<proteinExistence type="predicted"/>
<feature type="compositionally biased region" description="Basic and acidic residues" evidence="1">
    <location>
        <begin position="1"/>
        <end position="11"/>
    </location>
</feature>
<accession>A0A1H8YIH2</accession>
<dbReference type="Proteomes" id="UP000198582">
    <property type="component" value="Unassembled WGS sequence"/>
</dbReference>
<gene>
    <name evidence="2" type="ORF">SAMN04489732_11850</name>
</gene>
<name>A0A1H8YIH2_9PSEU</name>
<keyword evidence="3" id="KW-1185">Reference proteome</keyword>
<dbReference type="AlphaFoldDB" id="A0A1H8YIH2"/>
<dbReference type="EMBL" id="FOEF01000018">
    <property type="protein sequence ID" value="SEP51955.1"/>
    <property type="molecule type" value="Genomic_DNA"/>
</dbReference>
<organism evidence="2 3">
    <name type="scientific">Amycolatopsis saalfeldensis</name>
    <dbReference type="NCBI Taxonomy" id="394193"/>
    <lineage>
        <taxon>Bacteria</taxon>
        <taxon>Bacillati</taxon>
        <taxon>Actinomycetota</taxon>
        <taxon>Actinomycetes</taxon>
        <taxon>Pseudonocardiales</taxon>
        <taxon>Pseudonocardiaceae</taxon>
        <taxon>Amycolatopsis</taxon>
    </lineage>
</organism>
<feature type="region of interest" description="Disordered" evidence="1">
    <location>
        <begin position="178"/>
        <end position="205"/>
    </location>
</feature>
<protein>
    <submittedName>
        <fullName evidence="2">Uncharacterized protein</fullName>
    </submittedName>
</protein>
<feature type="region of interest" description="Disordered" evidence="1">
    <location>
        <begin position="1"/>
        <end position="103"/>
    </location>
</feature>
<evidence type="ECO:0000256" key="1">
    <source>
        <dbReference type="SAM" id="MobiDB-lite"/>
    </source>
</evidence>
<evidence type="ECO:0000313" key="2">
    <source>
        <dbReference type="EMBL" id="SEP51955.1"/>
    </source>
</evidence>
<dbReference type="STRING" id="394193.SAMN04489732_11850"/>
<sequence length="301" mass="32558">MADHRVPDGLAHHKTRPDRIGCGLGRVRGQRVDDEMTPACPGPPAKDDPEVFTPPQTCGNGQHGAPRRAGSGGQRAAALATASRQDGPARTSPHAQAETVDPGASSVVRLEGALTLAHCFSCVSAVGRRIFGRLPACRAVARQSLVSPTNVWPRHDERRHTWARETRPSLTGDLTRVRTPVESREGTPPPRTATGFRPEAPARPDTEWQHAVQREMLARDDALWQRAGLVSVPLSGHRTRCRRDHCQGVEAPEANVEPARGVAAGRRTLVHSCGQLCGYSLCPRAGRSKMTSEGEYRACWG</sequence>
<evidence type="ECO:0000313" key="3">
    <source>
        <dbReference type="Proteomes" id="UP000198582"/>
    </source>
</evidence>
<reference evidence="3" key="1">
    <citation type="submission" date="2016-10" db="EMBL/GenBank/DDBJ databases">
        <authorList>
            <person name="Varghese N."/>
            <person name="Submissions S."/>
        </authorList>
    </citation>
    <scope>NUCLEOTIDE SEQUENCE [LARGE SCALE GENOMIC DNA]</scope>
    <source>
        <strain evidence="3">DSM 44993</strain>
    </source>
</reference>